<sequence length="465" mass="52500">MLTMSRSEPPRCTPATGTADPADQASLLQHCAGGDITAFHRLREYELPRMLATARAFMPEPSQCEQVAHDVLALGWKNAWRFTATAGRADAWLWRIFCCRLGNQLQARGDPLPAGAAAAPRGDAFSEAIARHLVQHLADRPAPTDPLAALPELAATLPSETPSHTLLERLDTTIDHLPAQPGDEERPAGETIFRSLSHPSLRRAILQARLQYHFRERFKRLIGRPLEDAWFERWRKGGKTARLEALGLPRRSVEEQLGSRLDLNPAPDELICSVAFPDRAERRRLANRFIWEGDWDQRLKDVNGLRQHRFIADIWQHRLDLTRSDSYQHYLELLQQGRPWRSHHKGVALESPERILGWLRIYHLYMEDMACFGFDAGRGKDRLGVAIDRHGRIVKINKGLHRLAMARVLGLPTLPVRVRGIHRQWWQAQAGGRQGDAALDAVAEALSGCRPAPLTAVETRRRTGT</sequence>
<evidence type="ECO:0000313" key="3">
    <source>
        <dbReference type="Proteomes" id="UP000281975"/>
    </source>
</evidence>
<feature type="region of interest" description="Disordered" evidence="1">
    <location>
        <begin position="1"/>
        <end position="20"/>
    </location>
</feature>
<protein>
    <submittedName>
        <fullName evidence="2">Uncharacterized protein</fullName>
    </submittedName>
</protein>
<dbReference type="AlphaFoldDB" id="A0A420WST4"/>
<dbReference type="SUPFAM" id="SSF88946">
    <property type="entry name" value="Sigma2 domain of RNA polymerase sigma factors"/>
    <property type="match status" value="1"/>
</dbReference>
<gene>
    <name evidence="2" type="ORF">C7446_3200</name>
</gene>
<dbReference type="Gene3D" id="1.10.1740.10">
    <property type="match status" value="1"/>
</dbReference>
<dbReference type="GO" id="GO:0003700">
    <property type="term" value="F:DNA-binding transcription factor activity"/>
    <property type="evidence" value="ECO:0007669"/>
    <property type="project" value="InterPro"/>
</dbReference>
<accession>A0A420WST4</accession>
<reference evidence="2 3" key="1">
    <citation type="submission" date="2018-10" db="EMBL/GenBank/DDBJ databases">
        <title>Genomic Encyclopedia of Type Strains, Phase IV (KMG-IV): sequencing the most valuable type-strain genomes for metagenomic binning, comparative biology and taxonomic classification.</title>
        <authorList>
            <person name="Goeker M."/>
        </authorList>
    </citation>
    <scope>NUCLEOTIDE SEQUENCE [LARGE SCALE GENOMIC DNA]</scope>
    <source>
        <strain evidence="2 3">DSM 23229</strain>
    </source>
</reference>
<dbReference type="EMBL" id="RBIN01000011">
    <property type="protein sequence ID" value="RKQ95817.1"/>
    <property type="molecule type" value="Genomic_DNA"/>
</dbReference>
<dbReference type="GO" id="GO:0006352">
    <property type="term" value="P:DNA-templated transcription initiation"/>
    <property type="evidence" value="ECO:0007669"/>
    <property type="project" value="InterPro"/>
</dbReference>
<dbReference type="Proteomes" id="UP000281975">
    <property type="component" value="Unassembled WGS sequence"/>
</dbReference>
<organism evidence="2 3">
    <name type="scientific">Kushneria sinocarnis</name>
    <dbReference type="NCBI Taxonomy" id="595502"/>
    <lineage>
        <taxon>Bacteria</taxon>
        <taxon>Pseudomonadati</taxon>
        <taxon>Pseudomonadota</taxon>
        <taxon>Gammaproteobacteria</taxon>
        <taxon>Oceanospirillales</taxon>
        <taxon>Halomonadaceae</taxon>
        <taxon>Kushneria</taxon>
    </lineage>
</organism>
<comment type="caution">
    <text evidence="2">The sequence shown here is derived from an EMBL/GenBank/DDBJ whole genome shotgun (WGS) entry which is preliminary data.</text>
</comment>
<dbReference type="InterPro" id="IPR013325">
    <property type="entry name" value="RNA_pol_sigma_r2"/>
</dbReference>
<evidence type="ECO:0000313" key="2">
    <source>
        <dbReference type="EMBL" id="RKQ95817.1"/>
    </source>
</evidence>
<name>A0A420WST4_9GAMM</name>
<proteinExistence type="predicted"/>
<evidence type="ECO:0000256" key="1">
    <source>
        <dbReference type="SAM" id="MobiDB-lite"/>
    </source>
</evidence>
<keyword evidence="3" id="KW-1185">Reference proteome</keyword>